<dbReference type="EMBL" id="JACHHO010000001">
    <property type="protein sequence ID" value="MBB5203567.1"/>
    <property type="molecule type" value="Genomic_DNA"/>
</dbReference>
<dbReference type="NCBIfam" id="TIGR02595">
    <property type="entry name" value="PEP_CTERM"/>
    <property type="match status" value="1"/>
</dbReference>
<reference evidence="2 3" key="1">
    <citation type="submission" date="2020-08" db="EMBL/GenBank/DDBJ databases">
        <title>Genomic Encyclopedia of Type Strains, Phase IV (KMG-IV): sequencing the most valuable type-strain genomes for metagenomic binning, comparative biology and taxonomic classification.</title>
        <authorList>
            <person name="Goeker M."/>
        </authorList>
    </citation>
    <scope>NUCLEOTIDE SEQUENCE [LARGE SCALE GENOMIC DNA]</scope>
    <source>
        <strain evidence="2 3">DSM 23958</strain>
    </source>
</reference>
<feature type="signal peptide" evidence="1">
    <location>
        <begin position="1"/>
        <end position="18"/>
    </location>
</feature>
<gene>
    <name evidence="2" type="ORF">HNQ51_000860</name>
</gene>
<organism evidence="2 3">
    <name type="scientific">Inhella inkyongensis</name>
    <dbReference type="NCBI Taxonomy" id="392593"/>
    <lineage>
        <taxon>Bacteria</taxon>
        <taxon>Pseudomonadati</taxon>
        <taxon>Pseudomonadota</taxon>
        <taxon>Betaproteobacteria</taxon>
        <taxon>Burkholderiales</taxon>
        <taxon>Sphaerotilaceae</taxon>
        <taxon>Inhella</taxon>
    </lineage>
</organism>
<keyword evidence="1" id="KW-0732">Signal</keyword>
<proteinExistence type="predicted"/>
<dbReference type="Gene3D" id="2.60.120.260">
    <property type="entry name" value="Galactose-binding domain-like"/>
    <property type="match status" value="1"/>
</dbReference>
<dbReference type="RefSeq" id="WP_138857387.1">
    <property type="nucleotide sequence ID" value="NZ_CP040709.1"/>
</dbReference>
<dbReference type="InterPro" id="IPR013424">
    <property type="entry name" value="Ice-binding_C"/>
</dbReference>
<dbReference type="OrthoDB" id="8904400at2"/>
<comment type="caution">
    <text evidence="2">The sequence shown here is derived from an EMBL/GenBank/DDBJ whole genome shotgun (WGS) entry which is preliminary data.</text>
</comment>
<name>A0A840RXY2_9BURK</name>
<dbReference type="Proteomes" id="UP000554837">
    <property type="component" value="Unassembled WGS sequence"/>
</dbReference>
<accession>A0A840RXY2</accession>
<evidence type="ECO:0000313" key="2">
    <source>
        <dbReference type="EMBL" id="MBB5203567.1"/>
    </source>
</evidence>
<evidence type="ECO:0008006" key="4">
    <source>
        <dbReference type="Google" id="ProtNLM"/>
    </source>
</evidence>
<evidence type="ECO:0000313" key="3">
    <source>
        <dbReference type="Proteomes" id="UP000554837"/>
    </source>
</evidence>
<sequence>MFKLLGALMVSLPLMAQAAPSPNLVVNGGFESNLLGRGSWAVFAAAQNSRTDRSEAVEGWRLVQGRGIELRDSVEGAAHEGENYVELDSHGNARMAQDFLGLKAGQRLDLSFWYSPRKGVVADSNTIQVYWNGKALTLDGITASGQGLRAHDWKEHDFSVLAQDGRNTLEFAAIGRSDSLGGSLDQVSLSHHVPEPVSLALLLPALVAGGWVTRRRRA</sequence>
<dbReference type="AlphaFoldDB" id="A0A840RXY2"/>
<feature type="chain" id="PRO_5032912848" description="PEP-CTERM sorting domain-containing protein" evidence="1">
    <location>
        <begin position="19"/>
        <end position="218"/>
    </location>
</feature>
<keyword evidence="3" id="KW-1185">Reference proteome</keyword>
<evidence type="ECO:0000256" key="1">
    <source>
        <dbReference type="SAM" id="SignalP"/>
    </source>
</evidence>
<protein>
    <recommendedName>
        <fullName evidence="4">PEP-CTERM sorting domain-containing protein</fullName>
    </recommendedName>
</protein>